<feature type="compositionally biased region" description="Basic and acidic residues" evidence="1">
    <location>
        <begin position="526"/>
        <end position="551"/>
    </location>
</feature>
<feature type="region of interest" description="Disordered" evidence="1">
    <location>
        <begin position="83"/>
        <end position="113"/>
    </location>
</feature>
<keyword evidence="3" id="KW-1185">Reference proteome</keyword>
<feature type="region of interest" description="Disordered" evidence="1">
    <location>
        <begin position="644"/>
        <end position="668"/>
    </location>
</feature>
<name>A0A5J5EMY2_9PEZI</name>
<evidence type="ECO:0000313" key="3">
    <source>
        <dbReference type="Proteomes" id="UP000326924"/>
    </source>
</evidence>
<dbReference type="Proteomes" id="UP000326924">
    <property type="component" value="Unassembled WGS sequence"/>
</dbReference>
<sequence>MDVSRKRDNIYQSNAASGKRRKLNNGLSSGLDGGYWLRAPARRSTASHYSPPAPKLATEPQDNQLAIRQQFDVGLPVVFGQTSLPSPPRVQPYEIEEPESPPNCHSPLRTLGAPESPAQRCLLNSASDGDLKPQRSSYDWNFTPSWEAVKIGARILTRTLTFPFVVARYLVDVAPETRRQARLIEAARREQEQLLLEQWYTEHKHNRRSSSERSPSPVPPSPSSDNEASTMPAAGSSGSAGPSGAGQNRADDPEVRERALLAELHNMDVKRAAIDEERNLIRSGDWMGPTTPLSPTSIYVAPVAMMAGSSPVKARFNPSDLPQILFGEDLDEWISQMDHIVTSFGELVVCPHILHRCFVAGDPMRDWYLTKPAEVHLFVTTANGCWDRFRTLLRSRFKPDLGVQQYEADSYRKLPGDSWAAFSIRKYRLLKRAYEGSDNTNIILKMKAVMDTEVVRFCKEKSDIDGFIGELIDYDRTSPPVTRSPRRIFALENLGPTGYQPRSDNRAITQQAGVPNVGMYASRYQRDKGKAVDRSGMDHGSQERGGQDRKTTIQNRLNPETGKMVQSYLNFQGKPVFIKRACSICERNGKTNQMHFSFECPNNANPRTHAGEADDPEDELANQLYRTESGNLTSYSLQHQHVSHMTTLYHDKDDLDDDPESGNGQGGR</sequence>
<reference evidence="2 3" key="1">
    <citation type="submission" date="2019-09" db="EMBL/GenBank/DDBJ databases">
        <title>Draft genome of the ectomycorrhizal ascomycete Sphaerosporella brunnea.</title>
        <authorList>
            <consortium name="DOE Joint Genome Institute"/>
            <person name="Benucci G.M."/>
            <person name="Marozzi G."/>
            <person name="Antonielli L."/>
            <person name="Sanchez S."/>
            <person name="Marco P."/>
            <person name="Wang X."/>
            <person name="Falini L.B."/>
            <person name="Barry K."/>
            <person name="Haridas S."/>
            <person name="Lipzen A."/>
            <person name="Labutti K."/>
            <person name="Grigoriev I.V."/>
            <person name="Murat C."/>
            <person name="Martin F."/>
            <person name="Albertini E."/>
            <person name="Donnini D."/>
            <person name="Bonito G."/>
        </authorList>
    </citation>
    <scope>NUCLEOTIDE SEQUENCE [LARGE SCALE GENOMIC DNA]</scope>
    <source>
        <strain evidence="2 3">Sb_GMNB300</strain>
    </source>
</reference>
<dbReference type="EMBL" id="VXIS01000212">
    <property type="protein sequence ID" value="KAA8896471.1"/>
    <property type="molecule type" value="Genomic_DNA"/>
</dbReference>
<evidence type="ECO:0000313" key="2">
    <source>
        <dbReference type="EMBL" id="KAA8896471.1"/>
    </source>
</evidence>
<accession>A0A5J5EMY2</accession>
<dbReference type="OrthoDB" id="5507229at2759"/>
<dbReference type="InParanoid" id="A0A5J5EMY2"/>
<comment type="caution">
    <text evidence="2">The sequence shown here is derived from an EMBL/GenBank/DDBJ whole genome shotgun (WGS) entry which is preliminary data.</text>
</comment>
<protein>
    <submittedName>
        <fullName evidence="2">Uncharacterized protein</fullName>
    </submittedName>
</protein>
<feature type="region of interest" description="Disordered" evidence="1">
    <location>
        <begin position="203"/>
        <end position="252"/>
    </location>
</feature>
<feature type="region of interest" description="Disordered" evidence="1">
    <location>
        <begin position="1"/>
        <end position="35"/>
    </location>
</feature>
<dbReference type="AlphaFoldDB" id="A0A5J5EMY2"/>
<organism evidence="2 3">
    <name type="scientific">Sphaerosporella brunnea</name>
    <dbReference type="NCBI Taxonomy" id="1250544"/>
    <lineage>
        <taxon>Eukaryota</taxon>
        <taxon>Fungi</taxon>
        <taxon>Dikarya</taxon>
        <taxon>Ascomycota</taxon>
        <taxon>Pezizomycotina</taxon>
        <taxon>Pezizomycetes</taxon>
        <taxon>Pezizales</taxon>
        <taxon>Pyronemataceae</taxon>
        <taxon>Sphaerosporella</taxon>
    </lineage>
</organism>
<evidence type="ECO:0000256" key="1">
    <source>
        <dbReference type="SAM" id="MobiDB-lite"/>
    </source>
</evidence>
<gene>
    <name evidence="2" type="ORF">FN846DRAFT_893304</name>
</gene>
<feature type="region of interest" description="Disordered" evidence="1">
    <location>
        <begin position="526"/>
        <end position="552"/>
    </location>
</feature>
<feature type="compositionally biased region" description="Low complexity" evidence="1">
    <location>
        <begin position="228"/>
        <end position="246"/>
    </location>
</feature>
<proteinExistence type="predicted"/>